<evidence type="ECO:0000313" key="1">
    <source>
        <dbReference type="EMBL" id="CAG8831955.1"/>
    </source>
</evidence>
<reference evidence="1 2" key="1">
    <citation type="submission" date="2021-06" db="EMBL/GenBank/DDBJ databases">
        <authorList>
            <person name="Kallberg Y."/>
            <person name="Tangrot J."/>
            <person name="Rosling A."/>
        </authorList>
    </citation>
    <scope>NUCLEOTIDE SEQUENCE [LARGE SCALE GENOMIC DNA]</scope>
    <source>
        <strain evidence="1 2">120-4 pot B 10/14</strain>
    </source>
</reference>
<name>A0ABN7WHB4_GIGMA</name>
<organism evidence="1 2">
    <name type="scientific">Gigaspora margarita</name>
    <dbReference type="NCBI Taxonomy" id="4874"/>
    <lineage>
        <taxon>Eukaryota</taxon>
        <taxon>Fungi</taxon>
        <taxon>Fungi incertae sedis</taxon>
        <taxon>Mucoromycota</taxon>
        <taxon>Glomeromycotina</taxon>
        <taxon>Glomeromycetes</taxon>
        <taxon>Diversisporales</taxon>
        <taxon>Gigasporaceae</taxon>
        <taxon>Gigaspora</taxon>
    </lineage>
</organism>
<comment type="caution">
    <text evidence="1">The sequence shown here is derived from an EMBL/GenBank/DDBJ whole genome shotgun (WGS) entry which is preliminary data.</text>
</comment>
<keyword evidence="2" id="KW-1185">Reference proteome</keyword>
<dbReference type="Proteomes" id="UP000789901">
    <property type="component" value="Unassembled WGS sequence"/>
</dbReference>
<evidence type="ECO:0000313" key="2">
    <source>
        <dbReference type="Proteomes" id="UP000789901"/>
    </source>
</evidence>
<protein>
    <submittedName>
        <fullName evidence="1">28139_t:CDS:1</fullName>
    </submittedName>
</protein>
<dbReference type="EMBL" id="CAJVQB010044507">
    <property type="protein sequence ID" value="CAG8831955.1"/>
    <property type="molecule type" value="Genomic_DNA"/>
</dbReference>
<proteinExistence type="predicted"/>
<sequence>KQQMACIGNLNLDSCDVQHGTWLSKKSTANKKTYNNIRHVTINGRSFFEIKTQLKDVTFLFDIKIYNKYSSYTLTAKKLNNHYNLQVTIKDKNGKNHQKLYKTILEIEGYSKNFSTQSLAKN</sequence>
<accession>A0ABN7WHB4</accession>
<feature type="non-terminal residue" evidence="1">
    <location>
        <position position="1"/>
    </location>
</feature>
<gene>
    <name evidence="1" type="ORF">GMARGA_LOCUS30851</name>
</gene>